<keyword evidence="2" id="KW-0732">Signal</keyword>
<organism evidence="12 13">
    <name type="scientific">Candidatus Fimimorpha faecalis</name>
    <dbReference type="NCBI Taxonomy" id="2840824"/>
    <lineage>
        <taxon>Bacteria</taxon>
        <taxon>Bacillati</taxon>
        <taxon>Bacillota</taxon>
        <taxon>Clostridia</taxon>
        <taxon>Eubacteriales</taxon>
        <taxon>Candidatus Fimimorpha</taxon>
    </lineage>
</organism>
<evidence type="ECO:0000256" key="6">
    <source>
        <dbReference type="ARBA" id="ARBA00023316"/>
    </source>
</evidence>
<dbReference type="GO" id="GO:0071555">
    <property type="term" value="P:cell wall organization"/>
    <property type="evidence" value="ECO:0007669"/>
    <property type="project" value="UniProtKB-KW"/>
</dbReference>
<reference evidence="12" key="1">
    <citation type="submission" date="2020-10" db="EMBL/GenBank/DDBJ databases">
        <authorList>
            <person name="Gilroy R."/>
        </authorList>
    </citation>
    <scope>NUCLEOTIDE SEQUENCE</scope>
    <source>
        <strain evidence="12">ChiW13-3771</strain>
    </source>
</reference>
<keyword evidence="5" id="KW-0573">Peptidoglycan synthesis</keyword>
<dbReference type="EMBL" id="DVHN01000043">
    <property type="protein sequence ID" value="HIR88040.1"/>
    <property type="molecule type" value="Genomic_DNA"/>
</dbReference>
<evidence type="ECO:0000256" key="2">
    <source>
        <dbReference type="ARBA" id="ARBA00022729"/>
    </source>
</evidence>
<keyword evidence="12" id="KW-0645">Protease</keyword>
<evidence type="ECO:0000259" key="11">
    <source>
        <dbReference type="Pfam" id="PF00768"/>
    </source>
</evidence>
<evidence type="ECO:0000256" key="8">
    <source>
        <dbReference type="PIRSR" id="PIRSR618044-2"/>
    </source>
</evidence>
<dbReference type="PRINTS" id="PR00725">
    <property type="entry name" value="DADACBPTASE1"/>
</dbReference>
<feature type="non-terminal residue" evidence="12">
    <location>
        <position position="1"/>
    </location>
</feature>
<dbReference type="AlphaFoldDB" id="A0A9D1ED80"/>
<feature type="compositionally biased region" description="Low complexity" evidence="10">
    <location>
        <begin position="15"/>
        <end position="29"/>
    </location>
</feature>
<feature type="binding site" evidence="8">
    <location>
        <position position="294"/>
    </location>
    <ligand>
        <name>substrate</name>
    </ligand>
</feature>
<dbReference type="InterPro" id="IPR001967">
    <property type="entry name" value="Peptidase_S11_N"/>
</dbReference>
<gene>
    <name evidence="12" type="ORF">IAC96_03735</name>
</gene>
<evidence type="ECO:0000313" key="12">
    <source>
        <dbReference type="EMBL" id="HIR88040.1"/>
    </source>
</evidence>
<evidence type="ECO:0000256" key="9">
    <source>
        <dbReference type="RuleBase" id="RU004016"/>
    </source>
</evidence>
<feature type="compositionally biased region" description="Low complexity" evidence="10">
    <location>
        <begin position="36"/>
        <end position="52"/>
    </location>
</feature>
<accession>A0A9D1ED80</accession>
<dbReference type="Pfam" id="PF00768">
    <property type="entry name" value="Peptidase_S11"/>
    <property type="match status" value="1"/>
</dbReference>
<comment type="caution">
    <text evidence="12">The sequence shown here is derived from an EMBL/GenBank/DDBJ whole genome shotgun (WGS) entry which is preliminary data.</text>
</comment>
<dbReference type="PANTHER" id="PTHR21581">
    <property type="entry name" value="D-ALANYL-D-ALANINE CARBOXYPEPTIDASE"/>
    <property type="match status" value="1"/>
</dbReference>
<feature type="compositionally biased region" description="Low complexity" evidence="10">
    <location>
        <begin position="61"/>
        <end position="78"/>
    </location>
</feature>
<dbReference type="Gene3D" id="3.40.710.10">
    <property type="entry name" value="DD-peptidase/beta-lactamase superfamily"/>
    <property type="match status" value="1"/>
</dbReference>
<sequence length="343" mass="37366">IFLLTACGNNSQLYTTSTEPEETLSSNSSTKEESTSEQQTLDSDLLSETNSDSSEEENSSKDSTSSEAPTAATAATTTDGQTLPVEAQSAILYNCTDGIILASKNEENLVYPGSTAKLMTALLAVEHVPLDTIITVGDELNLVKPHSSLAYIQKGHQLTIQMLLEGSLIPSGNDASYTIAATVGRIIAEDDTLDAEEAVNTFVQAMNEKAQELGMRHSTFTTPDGFDDSKQLVTASDMAILSAEFMKHSELLDMTRIHRMDATFVSGETVTWTNTNHLLDPENEYYISDCIGLKTGSSEYSGYCIISGYEYNGKQYAIIVMNGARDGRWNDTHILYDYMKTLS</sequence>
<evidence type="ECO:0000256" key="1">
    <source>
        <dbReference type="ARBA" id="ARBA00007164"/>
    </source>
</evidence>
<dbReference type="Proteomes" id="UP000824201">
    <property type="component" value="Unassembled WGS sequence"/>
</dbReference>
<evidence type="ECO:0000256" key="7">
    <source>
        <dbReference type="PIRSR" id="PIRSR618044-1"/>
    </source>
</evidence>
<feature type="active site" description="Acyl-ester intermediate" evidence="7">
    <location>
        <position position="114"/>
    </location>
</feature>
<dbReference type="PANTHER" id="PTHR21581:SF6">
    <property type="entry name" value="TRAFFICKING PROTEIN PARTICLE COMPLEX SUBUNIT 12"/>
    <property type="match status" value="1"/>
</dbReference>
<keyword evidence="4" id="KW-0133">Cell shape</keyword>
<evidence type="ECO:0000256" key="4">
    <source>
        <dbReference type="ARBA" id="ARBA00022960"/>
    </source>
</evidence>
<evidence type="ECO:0000256" key="5">
    <source>
        <dbReference type="ARBA" id="ARBA00022984"/>
    </source>
</evidence>
<protein>
    <submittedName>
        <fullName evidence="12">D-alanyl-D-alanine carboxypeptidase</fullName>
    </submittedName>
</protein>
<dbReference type="GO" id="GO:0009252">
    <property type="term" value="P:peptidoglycan biosynthetic process"/>
    <property type="evidence" value="ECO:0007669"/>
    <property type="project" value="UniProtKB-KW"/>
</dbReference>
<dbReference type="GO" id="GO:0008360">
    <property type="term" value="P:regulation of cell shape"/>
    <property type="evidence" value="ECO:0007669"/>
    <property type="project" value="UniProtKB-KW"/>
</dbReference>
<dbReference type="GO" id="GO:0009002">
    <property type="term" value="F:serine-type D-Ala-D-Ala carboxypeptidase activity"/>
    <property type="evidence" value="ECO:0007669"/>
    <property type="project" value="InterPro"/>
</dbReference>
<reference evidence="12" key="2">
    <citation type="journal article" date="2021" name="PeerJ">
        <title>Extensive microbial diversity within the chicken gut microbiome revealed by metagenomics and culture.</title>
        <authorList>
            <person name="Gilroy R."/>
            <person name="Ravi A."/>
            <person name="Getino M."/>
            <person name="Pursley I."/>
            <person name="Horton D.L."/>
            <person name="Alikhan N.F."/>
            <person name="Baker D."/>
            <person name="Gharbi K."/>
            <person name="Hall N."/>
            <person name="Watson M."/>
            <person name="Adriaenssens E.M."/>
            <person name="Foster-Nyarko E."/>
            <person name="Jarju S."/>
            <person name="Secka A."/>
            <person name="Antonio M."/>
            <person name="Oren A."/>
            <person name="Chaudhuri R.R."/>
            <person name="La Ragione R."/>
            <person name="Hildebrand F."/>
            <person name="Pallen M.J."/>
        </authorList>
    </citation>
    <scope>NUCLEOTIDE SEQUENCE</scope>
    <source>
        <strain evidence="12">ChiW13-3771</strain>
    </source>
</reference>
<evidence type="ECO:0000313" key="13">
    <source>
        <dbReference type="Proteomes" id="UP000824201"/>
    </source>
</evidence>
<keyword evidence="12" id="KW-0121">Carboxypeptidase</keyword>
<comment type="similarity">
    <text evidence="1 9">Belongs to the peptidase S11 family.</text>
</comment>
<keyword evidence="3" id="KW-0378">Hydrolase</keyword>
<feature type="active site" evidence="7">
    <location>
        <position position="171"/>
    </location>
</feature>
<evidence type="ECO:0000256" key="3">
    <source>
        <dbReference type="ARBA" id="ARBA00022801"/>
    </source>
</evidence>
<evidence type="ECO:0000256" key="10">
    <source>
        <dbReference type="SAM" id="MobiDB-lite"/>
    </source>
</evidence>
<dbReference type="SUPFAM" id="SSF56601">
    <property type="entry name" value="beta-lactamase/transpeptidase-like"/>
    <property type="match status" value="1"/>
</dbReference>
<feature type="active site" description="Proton acceptor" evidence="7">
    <location>
        <position position="117"/>
    </location>
</feature>
<dbReference type="InterPro" id="IPR012338">
    <property type="entry name" value="Beta-lactam/transpept-like"/>
</dbReference>
<proteinExistence type="inferred from homology"/>
<dbReference type="InterPro" id="IPR018044">
    <property type="entry name" value="Peptidase_S11"/>
</dbReference>
<feature type="region of interest" description="Disordered" evidence="10">
    <location>
        <begin position="8"/>
        <end position="81"/>
    </location>
</feature>
<dbReference type="GO" id="GO:0006508">
    <property type="term" value="P:proteolysis"/>
    <property type="evidence" value="ECO:0007669"/>
    <property type="project" value="InterPro"/>
</dbReference>
<feature type="domain" description="Peptidase S11 D-alanyl-D-alanine carboxypeptidase A N-terminal" evidence="11">
    <location>
        <begin position="84"/>
        <end position="323"/>
    </location>
</feature>
<keyword evidence="6" id="KW-0961">Cell wall biogenesis/degradation</keyword>
<name>A0A9D1ED80_9FIRM</name>